<reference evidence="2 3" key="1">
    <citation type="journal article" date="2018" name="PLoS ONE">
        <title>The draft genome of Kipferlia bialata reveals reductive genome evolution in fornicate parasites.</title>
        <authorList>
            <person name="Tanifuji G."/>
            <person name="Takabayashi S."/>
            <person name="Kume K."/>
            <person name="Takagi M."/>
            <person name="Nakayama T."/>
            <person name="Kamikawa R."/>
            <person name="Inagaki Y."/>
            <person name="Hashimoto T."/>
        </authorList>
    </citation>
    <scope>NUCLEOTIDE SEQUENCE [LARGE SCALE GENOMIC DNA]</scope>
    <source>
        <strain evidence="2">NY0173</strain>
    </source>
</reference>
<name>A0A391NW73_9EUKA</name>
<evidence type="ECO:0000313" key="3">
    <source>
        <dbReference type="Proteomes" id="UP000265618"/>
    </source>
</evidence>
<keyword evidence="3" id="KW-1185">Reference proteome</keyword>
<organism evidence="2 3">
    <name type="scientific">Kipferlia bialata</name>
    <dbReference type="NCBI Taxonomy" id="797122"/>
    <lineage>
        <taxon>Eukaryota</taxon>
        <taxon>Metamonada</taxon>
        <taxon>Carpediemonas-like organisms</taxon>
        <taxon>Kipferlia</taxon>
    </lineage>
</organism>
<feature type="region of interest" description="Disordered" evidence="1">
    <location>
        <begin position="30"/>
        <end position="76"/>
    </location>
</feature>
<feature type="compositionally biased region" description="Polar residues" evidence="1">
    <location>
        <begin position="37"/>
        <end position="50"/>
    </location>
</feature>
<proteinExistence type="predicted"/>
<comment type="caution">
    <text evidence="2">The sequence shown here is derived from an EMBL/GenBank/DDBJ whole genome shotgun (WGS) entry which is preliminary data.</text>
</comment>
<evidence type="ECO:0000256" key="1">
    <source>
        <dbReference type="SAM" id="MobiDB-lite"/>
    </source>
</evidence>
<protein>
    <submittedName>
        <fullName evidence="2">Uncharacterized protein</fullName>
    </submittedName>
</protein>
<sequence>MVSTASRENLVHPSDTATMLVVPKHPLVLMSHEGTDTESSPQEQPMSRSPNADGCQRDRVRVQGDRTRCDTMPELT</sequence>
<gene>
    <name evidence="2" type="ORF">KIPB_016652</name>
</gene>
<dbReference type="Proteomes" id="UP000265618">
    <property type="component" value="Unassembled WGS sequence"/>
</dbReference>
<feature type="non-terminal residue" evidence="2">
    <location>
        <position position="76"/>
    </location>
</feature>
<accession>A0A391NW73</accession>
<evidence type="ECO:0000313" key="2">
    <source>
        <dbReference type="EMBL" id="GCA65247.1"/>
    </source>
</evidence>
<dbReference type="AlphaFoldDB" id="A0A391NW73"/>
<feature type="compositionally biased region" description="Basic and acidic residues" evidence="1">
    <location>
        <begin position="55"/>
        <end position="76"/>
    </location>
</feature>
<dbReference type="EMBL" id="BDIP01010362">
    <property type="protein sequence ID" value="GCA65247.1"/>
    <property type="molecule type" value="Genomic_DNA"/>
</dbReference>